<keyword evidence="2" id="KW-1185">Reference proteome</keyword>
<comment type="caution">
    <text evidence="1">The sequence shown here is derived from an EMBL/GenBank/DDBJ whole genome shotgun (WGS) entry which is preliminary data.</text>
</comment>
<evidence type="ECO:0000313" key="1">
    <source>
        <dbReference type="EMBL" id="MFB9062646.1"/>
    </source>
</evidence>
<organism evidence="1 2">
    <name type="scientific">Flavobacterium branchiarum</name>
    <dbReference type="NCBI Taxonomy" id="1114870"/>
    <lineage>
        <taxon>Bacteria</taxon>
        <taxon>Pseudomonadati</taxon>
        <taxon>Bacteroidota</taxon>
        <taxon>Flavobacteriia</taxon>
        <taxon>Flavobacteriales</taxon>
        <taxon>Flavobacteriaceae</taxon>
        <taxon>Flavobacterium</taxon>
    </lineage>
</organism>
<name>A0ABV5FHL0_9FLAO</name>
<dbReference type="RefSeq" id="WP_290262559.1">
    <property type="nucleotide sequence ID" value="NZ_JAUFQQ010000003.1"/>
</dbReference>
<proteinExistence type="predicted"/>
<dbReference type="Proteomes" id="UP001589589">
    <property type="component" value="Unassembled WGS sequence"/>
</dbReference>
<accession>A0ABV5FHL0</accession>
<evidence type="ECO:0008006" key="3">
    <source>
        <dbReference type="Google" id="ProtNLM"/>
    </source>
</evidence>
<evidence type="ECO:0000313" key="2">
    <source>
        <dbReference type="Proteomes" id="UP001589589"/>
    </source>
</evidence>
<sequence>MKEDTIEVEVRNAIQDNNSDQIEVSISNLLASETISNYTELLNELLIDPNHYNHQEIAKTLQEIKSPTTIPFVKKALESNFDYLDYTCSDSDAIAKWFSWILFSIGNNDAIALIEEYTNSADEGISNEMKYRLNKIK</sequence>
<protein>
    <recommendedName>
        <fullName evidence="3">HEAT repeat domain-containing protein</fullName>
    </recommendedName>
</protein>
<reference evidence="1 2" key="1">
    <citation type="submission" date="2024-09" db="EMBL/GenBank/DDBJ databases">
        <authorList>
            <person name="Sun Q."/>
            <person name="Mori K."/>
        </authorList>
    </citation>
    <scope>NUCLEOTIDE SEQUENCE [LARGE SCALE GENOMIC DNA]</scope>
    <source>
        <strain evidence="1 2">CECT 7908</strain>
    </source>
</reference>
<gene>
    <name evidence="1" type="ORF">ACFFUQ_01345</name>
</gene>
<dbReference type="EMBL" id="JBHMEX010000005">
    <property type="protein sequence ID" value="MFB9062646.1"/>
    <property type="molecule type" value="Genomic_DNA"/>
</dbReference>